<proteinExistence type="inferred from homology"/>
<dbReference type="STRING" id="93059.P9211_07761"/>
<keyword evidence="1" id="KW-0663">Pyridoxal phosphate</keyword>
<dbReference type="InterPro" id="IPR000653">
    <property type="entry name" value="DegT/StrS_aminotransferase"/>
</dbReference>
<dbReference type="Proteomes" id="UP000000788">
    <property type="component" value="Chromosome"/>
</dbReference>
<evidence type="ECO:0000313" key="3">
    <source>
        <dbReference type="Proteomes" id="UP000000788"/>
    </source>
</evidence>
<dbReference type="OrthoDB" id="8955051at2"/>
<reference evidence="2 3" key="1">
    <citation type="journal article" date="2007" name="PLoS Genet.">
        <title>Patterns and implications of gene gain and loss in the evolution of Prochlorococcus.</title>
        <authorList>
            <person name="Kettler G.C."/>
            <person name="Martiny A.C."/>
            <person name="Huang K."/>
            <person name="Zucker J."/>
            <person name="Coleman M.L."/>
            <person name="Rodrigue S."/>
            <person name="Chen F."/>
            <person name="Lapidus A."/>
            <person name="Ferriera S."/>
            <person name="Johnson J."/>
            <person name="Steglich C."/>
            <person name="Church G.M."/>
            <person name="Richardson P."/>
            <person name="Chisholm S.W."/>
        </authorList>
    </citation>
    <scope>NUCLEOTIDE SEQUENCE [LARGE SCALE GENOMIC DNA]</scope>
    <source>
        <strain evidence="3">MIT 9211</strain>
    </source>
</reference>
<organism evidence="2 3">
    <name type="scientific">Prochlorococcus marinus (strain MIT 9211)</name>
    <dbReference type="NCBI Taxonomy" id="93059"/>
    <lineage>
        <taxon>Bacteria</taxon>
        <taxon>Bacillati</taxon>
        <taxon>Cyanobacteriota</taxon>
        <taxon>Cyanophyceae</taxon>
        <taxon>Synechococcales</taxon>
        <taxon>Prochlorococcaceae</taxon>
        <taxon>Prochlorococcus</taxon>
    </lineage>
</organism>
<dbReference type="EMBL" id="CP000878">
    <property type="protein sequence ID" value="ABX08707.1"/>
    <property type="molecule type" value="Genomic_DNA"/>
</dbReference>
<evidence type="ECO:0008006" key="4">
    <source>
        <dbReference type="Google" id="ProtNLM"/>
    </source>
</evidence>
<dbReference type="GO" id="GO:0008483">
    <property type="term" value="F:transaminase activity"/>
    <property type="evidence" value="ECO:0007669"/>
    <property type="project" value="TreeGrafter"/>
</dbReference>
<comment type="similarity">
    <text evidence="1">Belongs to the DegT/DnrJ/EryC1 family.</text>
</comment>
<name>A9BA45_PROM4</name>
<dbReference type="AlphaFoldDB" id="A9BA45"/>
<dbReference type="GO" id="GO:0000271">
    <property type="term" value="P:polysaccharide biosynthetic process"/>
    <property type="evidence" value="ECO:0007669"/>
    <property type="project" value="TreeGrafter"/>
</dbReference>
<gene>
    <name evidence="2" type="ordered locus">P9211_07761</name>
</gene>
<dbReference type="KEGG" id="pmj:P9211_07761"/>
<dbReference type="Pfam" id="PF01041">
    <property type="entry name" value="DegT_DnrJ_EryC1"/>
    <property type="match status" value="1"/>
</dbReference>
<keyword evidence="3" id="KW-1185">Reference proteome</keyword>
<dbReference type="GO" id="GO:0030170">
    <property type="term" value="F:pyridoxal phosphate binding"/>
    <property type="evidence" value="ECO:0007669"/>
    <property type="project" value="TreeGrafter"/>
</dbReference>
<evidence type="ECO:0000256" key="1">
    <source>
        <dbReference type="RuleBase" id="RU004508"/>
    </source>
</evidence>
<dbReference type="eggNOG" id="COG0399">
    <property type="taxonomic scope" value="Bacteria"/>
</dbReference>
<dbReference type="Gene3D" id="3.40.640.10">
    <property type="entry name" value="Type I PLP-dependent aspartate aminotransferase-like (Major domain)"/>
    <property type="match status" value="1"/>
</dbReference>
<dbReference type="PANTHER" id="PTHR30244">
    <property type="entry name" value="TRANSAMINASE"/>
    <property type="match status" value="1"/>
</dbReference>
<sequence>MTTKSKSFYFNQARFGLIWSLAYANSPSKSTVILLPELICNSLTDVLFRAGYQITYYKIDSTLNPCVESIEKHFSKTSDIKALIYVNYFGIPAKVELIRKLCTEKDVLLIEDNSHGFGGQFEGSYLGEKGDISISSPRKSYSSAIGGVISINSKNLLLNDFKNQPYNQLNYSKIPITHMHKIDNIFLQSIRNNFRIKKLSFIEQNDPYAFREKPPRDIYLGPIAEKYRYFVDWKMIRKTRINGWNLTRSMCKKLGIKPIFENSIDQLCPWAYPAFCKNINERNDWIKFFYSRSLAAFSWPCLPNEQIISKKDALEYWKNIICIPLNNISIRSVKRIYNKLS</sequence>
<dbReference type="SUPFAM" id="SSF53383">
    <property type="entry name" value="PLP-dependent transferases"/>
    <property type="match status" value="1"/>
</dbReference>
<dbReference type="InterPro" id="IPR015424">
    <property type="entry name" value="PyrdxlP-dep_Trfase"/>
</dbReference>
<evidence type="ECO:0000313" key="2">
    <source>
        <dbReference type="EMBL" id="ABX08707.1"/>
    </source>
</evidence>
<dbReference type="InterPro" id="IPR015421">
    <property type="entry name" value="PyrdxlP-dep_Trfase_major"/>
</dbReference>
<dbReference type="RefSeq" id="WP_012195329.1">
    <property type="nucleotide sequence ID" value="NC_009976.1"/>
</dbReference>
<protein>
    <recommendedName>
        <fullName evidence="4">DegT/DnrJ/EryC1/StrS aminotransferase family enzyme</fullName>
    </recommendedName>
</protein>
<dbReference type="PANTHER" id="PTHR30244:SF34">
    <property type="entry name" value="DTDP-4-AMINO-4,6-DIDEOXYGALACTOSE TRANSAMINASE"/>
    <property type="match status" value="1"/>
</dbReference>
<dbReference type="HOGENOM" id="CLU_813447_0_0_3"/>
<accession>A9BA45</accession>